<protein>
    <submittedName>
        <fullName evidence="7">Site-specific integrase</fullName>
    </submittedName>
</protein>
<dbReference type="SUPFAM" id="SSF56349">
    <property type="entry name" value="DNA breaking-rejoining enzymes"/>
    <property type="match status" value="1"/>
</dbReference>
<dbReference type="InterPro" id="IPR044068">
    <property type="entry name" value="CB"/>
</dbReference>
<dbReference type="InterPro" id="IPR013762">
    <property type="entry name" value="Integrase-like_cat_sf"/>
</dbReference>
<dbReference type="Pfam" id="PF00589">
    <property type="entry name" value="Phage_integrase"/>
    <property type="match status" value="1"/>
</dbReference>
<comment type="similarity">
    <text evidence="1">Belongs to the 'phage' integrase family.</text>
</comment>
<dbReference type="InterPro" id="IPR010998">
    <property type="entry name" value="Integrase_recombinase_N"/>
</dbReference>
<evidence type="ECO:0000313" key="7">
    <source>
        <dbReference type="EMBL" id="MBL3679652.1"/>
    </source>
</evidence>
<feature type="domain" description="Core-binding (CB)" evidence="6">
    <location>
        <begin position="54"/>
        <end position="138"/>
    </location>
</feature>
<feature type="domain" description="Tyr recombinase" evidence="5">
    <location>
        <begin position="162"/>
        <end position="340"/>
    </location>
</feature>
<proteinExistence type="inferred from homology"/>
<comment type="caution">
    <text evidence="7">The sequence shown here is derived from an EMBL/GenBank/DDBJ whole genome shotgun (WGS) entry which is preliminary data.</text>
</comment>
<dbReference type="PROSITE" id="PS51900">
    <property type="entry name" value="CB"/>
    <property type="match status" value="1"/>
</dbReference>
<evidence type="ECO:0000256" key="2">
    <source>
        <dbReference type="ARBA" id="ARBA00023125"/>
    </source>
</evidence>
<dbReference type="PANTHER" id="PTHR30349">
    <property type="entry name" value="PHAGE INTEGRASE-RELATED"/>
    <property type="match status" value="1"/>
</dbReference>
<keyword evidence="2 4" id="KW-0238">DNA-binding</keyword>
<gene>
    <name evidence="7" type="ORF">D3230_10180</name>
</gene>
<evidence type="ECO:0000259" key="6">
    <source>
        <dbReference type="PROSITE" id="PS51900"/>
    </source>
</evidence>
<evidence type="ECO:0000256" key="1">
    <source>
        <dbReference type="ARBA" id="ARBA00008857"/>
    </source>
</evidence>
<organism evidence="7 8">
    <name type="scientific">Leucobacter chromiireducens subsp. solipictus</name>
    <dbReference type="NCBI Taxonomy" id="398235"/>
    <lineage>
        <taxon>Bacteria</taxon>
        <taxon>Bacillati</taxon>
        <taxon>Actinomycetota</taxon>
        <taxon>Actinomycetes</taxon>
        <taxon>Micrococcales</taxon>
        <taxon>Microbacteriaceae</taxon>
        <taxon>Leucobacter</taxon>
    </lineage>
</organism>
<dbReference type="Proteomes" id="UP001645859">
    <property type="component" value="Unassembled WGS sequence"/>
</dbReference>
<dbReference type="Gene3D" id="1.10.443.10">
    <property type="entry name" value="Intergrase catalytic core"/>
    <property type="match status" value="1"/>
</dbReference>
<evidence type="ECO:0000256" key="3">
    <source>
        <dbReference type="ARBA" id="ARBA00023172"/>
    </source>
</evidence>
<dbReference type="Gene3D" id="1.10.150.130">
    <property type="match status" value="1"/>
</dbReference>
<evidence type="ECO:0000313" key="8">
    <source>
        <dbReference type="Proteomes" id="UP001645859"/>
    </source>
</evidence>
<name>A0ABS1SHY9_9MICO</name>
<dbReference type="EMBL" id="QYAC01000005">
    <property type="protein sequence ID" value="MBL3679652.1"/>
    <property type="molecule type" value="Genomic_DNA"/>
</dbReference>
<dbReference type="InterPro" id="IPR050090">
    <property type="entry name" value="Tyrosine_recombinase_XerCD"/>
</dbReference>
<evidence type="ECO:0000256" key="4">
    <source>
        <dbReference type="PROSITE-ProRule" id="PRU01248"/>
    </source>
</evidence>
<dbReference type="PROSITE" id="PS51898">
    <property type="entry name" value="TYR_RECOMBINASE"/>
    <property type="match status" value="1"/>
</dbReference>
<keyword evidence="8" id="KW-1185">Reference proteome</keyword>
<reference evidence="7 8" key="1">
    <citation type="submission" date="2018-09" db="EMBL/GenBank/DDBJ databases">
        <title>Comparative genomics of Leucobacter spp.</title>
        <authorList>
            <person name="Reis A.C."/>
            <person name="Kolvenbach B.A."/>
            <person name="Corvini P.F.X."/>
            <person name="Nunes O.C."/>
        </authorList>
    </citation>
    <scope>NUCLEOTIDE SEQUENCE [LARGE SCALE GENOMIC DNA]</scope>
    <source>
        <strain evidence="7 8">TAN 31504</strain>
    </source>
</reference>
<dbReference type="InterPro" id="IPR002104">
    <property type="entry name" value="Integrase_catalytic"/>
</dbReference>
<sequence length="353" mass="40858">MTVKKHGNRWRAMVRKNGEYLGSRKFDLKRDAEAYERKLLEEYADGIDVRQGSRQVSEYVADFHEYRELMNRVSEATRETDKHMFKRVPTWFLSLRVKDVKTHHVEKALAEDAREHERKEGSIIRYRTTLSAFFTYLMNTRQIITRNPARAAAIPGTQLSPEKIPWLGTEIDERFLIWKEKDRGMAEIALVIYFLALRWGEARAMEVGDVMLDGKPRVLVQRSLSEGKTVPKSTKTKKVRWVPISNVILPTLQRMVEGRGKRERLFPELTRTRFKWRLRWDETGQGKNLHSLRHGGITAWAEAGLPVPLMQKWAGHARVETTMKYVHLVGDQASAAGVAMINAHNQRLGITAK</sequence>
<dbReference type="InterPro" id="IPR011010">
    <property type="entry name" value="DNA_brk_join_enz"/>
</dbReference>
<keyword evidence="3" id="KW-0233">DNA recombination</keyword>
<accession>A0ABS1SHY9</accession>
<dbReference type="CDD" id="cd00397">
    <property type="entry name" value="DNA_BRE_C"/>
    <property type="match status" value="1"/>
</dbReference>
<dbReference type="RefSeq" id="WP_202344935.1">
    <property type="nucleotide sequence ID" value="NZ_BAAAPI010000003.1"/>
</dbReference>
<evidence type="ECO:0000259" key="5">
    <source>
        <dbReference type="PROSITE" id="PS51898"/>
    </source>
</evidence>
<dbReference type="PANTHER" id="PTHR30349:SF41">
    <property type="entry name" value="INTEGRASE_RECOMBINASE PROTEIN MJ0367-RELATED"/>
    <property type="match status" value="1"/>
</dbReference>